<comment type="caution">
    <text evidence="2">The sequence shown here is derived from an EMBL/GenBank/DDBJ whole genome shotgun (WGS) entry which is preliminary data.</text>
</comment>
<name>A0AAW8DJV3_9MICC</name>
<dbReference type="Proteomes" id="UP001242995">
    <property type="component" value="Unassembled WGS sequence"/>
</dbReference>
<protein>
    <submittedName>
        <fullName evidence="2">Uncharacterized protein</fullName>
    </submittedName>
</protein>
<evidence type="ECO:0000256" key="1">
    <source>
        <dbReference type="SAM" id="MobiDB-lite"/>
    </source>
</evidence>
<sequence>AGGAELAELAHELEQLGGHTQALKEVQAEVAGVSEVTDVAGAADNSRESSPRHA</sequence>
<feature type="non-terminal residue" evidence="2">
    <location>
        <position position="1"/>
    </location>
</feature>
<accession>A0AAW8DJV3</accession>
<dbReference type="AlphaFoldDB" id="A0AAW8DJV3"/>
<gene>
    <name evidence="2" type="ORF">J2S90_002830</name>
</gene>
<dbReference type="EMBL" id="JAUSRG010000008">
    <property type="protein sequence ID" value="MDP9905859.1"/>
    <property type="molecule type" value="Genomic_DNA"/>
</dbReference>
<organism evidence="2 3">
    <name type="scientific">Arthrobacter bambusae</name>
    <dbReference type="NCBI Taxonomy" id="1338426"/>
    <lineage>
        <taxon>Bacteria</taxon>
        <taxon>Bacillati</taxon>
        <taxon>Actinomycetota</taxon>
        <taxon>Actinomycetes</taxon>
        <taxon>Micrococcales</taxon>
        <taxon>Micrococcaceae</taxon>
        <taxon>Arthrobacter</taxon>
    </lineage>
</organism>
<evidence type="ECO:0000313" key="2">
    <source>
        <dbReference type="EMBL" id="MDP9905859.1"/>
    </source>
</evidence>
<evidence type="ECO:0000313" key="3">
    <source>
        <dbReference type="Proteomes" id="UP001242995"/>
    </source>
</evidence>
<reference evidence="2" key="1">
    <citation type="submission" date="2023-07" db="EMBL/GenBank/DDBJ databases">
        <title>Sorghum-associated microbial communities from plants grown in Nebraska, USA.</title>
        <authorList>
            <person name="Schachtman D."/>
        </authorList>
    </citation>
    <scope>NUCLEOTIDE SEQUENCE</scope>
    <source>
        <strain evidence="2">DS1006</strain>
    </source>
</reference>
<proteinExistence type="predicted"/>
<feature type="compositionally biased region" description="Basic and acidic residues" evidence="1">
    <location>
        <begin position="45"/>
        <end position="54"/>
    </location>
</feature>
<feature type="region of interest" description="Disordered" evidence="1">
    <location>
        <begin position="35"/>
        <end position="54"/>
    </location>
</feature>